<organism evidence="2 3">
    <name type="scientific">Trichobilharzia regenti</name>
    <name type="common">Nasal bird schistosome</name>
    <dbReference type="NCBI Taxonomy" id="157069"/>
    <lineage>
        <taxon>Eukaryota</taxon>
        <taxon>Metazoa</taxon>
        <taxon>Spiralia</taxon>
        <taxon>Lophotrochozoa</taxon>
        <taxon>Platyhelminthes</taxon>
        <taxon>Trematoda</taxon>
        <taxon>Digenea</taxon>
        <taxon>Strigeidida</taxon>
        <taxon>Schistosomatoidea</taxon>
        <taxon>Schistosomatidae</taxon>
        <taxon>Trichobilharzia</taxon>
    </lineage>
</organism>
<evidence type="ECO:0000313" key="2">
    <source>
        <dbReference type="Proteomes" id="UP000050795"/>
    </source>
</evidence>
<protein>
    <recommendedName>
        <fullName evidence="1">G protein gamma domain-containing protein</fullName>
    </recommendedName>
</protein>
<dbReference type="GO" id="GO:0007186">
    <property type="term" value="P:G protein-coupled receptor signaling pathway"/>
    <property type="evidence" value="ECO:0007669"/>
    <property type="project" value="InterPro"/>
</dbReference>
<dbReference type="Proteomes" id="UP000050795">
    <property type="component" value="Unassembled WGS sequence"/>
</dbReference>
<dbReference type="SUPFAM" id="SSF48670">
    <property type="entry name" value="Transducin (heterotrimeric G protein), gamma chain"/>
    <property type="match status" value="1"/>
</dbReference>
<dbReference type="WBParaSite" id="TREG1_93700.1">
    <property type="protein sequence ID" value="TREG1_93700.1"/>
    <property type="gene ID" value="TREG1_93700"/>
</dbReference>
<dbReference type="Pfam" id="PF00631">
    <property type="entry name" value="G-gamma"/>
    <property type="match status" value="1"/>
</dbReference>
<feature type="domain" description="G protein gamma" evidence="1">
    <location>
        <begin position="6"/>
        <end position="73"/>
    </location>
</feature>
<dbReference type="InterPro" id="IPR036284">
    <property type="entry name" value="GGL_sf"/>
</dbReference>
<keyword evidence="2" id="KW-1185">Reference proteome</keyword>
<dbReference type="AlphaFoldDB" id="A0AA85KFN4"/>
<reference evidence="3" key="2">
    <citation type="submission" date="2023-11" db="UniProtKB">
        <authorList>
            <consortium name="WormBaseParasite"/>
        </authorList>
    </citation>
    <scope>IDENTIFICATION</scope>
</reference>
<reference evidence="2" key="1">
    <citation type="submission" date="2022-06" db="EMBL/GenBank/DDBJ databases">
        <authorList>
            <person name="Berger JAMES D."/>
            <person name="Berger JAMES D."/>
        </authorList>
    </citation>
    <scope>NUCLEOTIDE SEQUENCE [LARGE SCALE GENOMIC DNA]</scope>
</reference>
<sequence>MDLERNVKIIEELKMEMNSLKEQIKFQRPQTSDLIKSLFHYFIEKADEDIWLDKSAAVKADNPFKERSCCPLL</sequence>
<accession>A0AA85KFN4</accession>
<dbReference type="InterPro" id="IPR015898">
    <property type="entry name" value="G-protein_gamma-like_dom"/>
</dbReference>
<dbReference type="Gene3D" id="4.10.260.10">
    <property type="entry name" value="Transducin (heterotrimeric G protein), gamma chain"/>
    <property type="match status" value="1"/>
</dbReference>
<name>A0AA85KFN4_TRIRE</name>
<evidence type="ECO:0000313" key="3">
    <source>
        <dbReference type="WBParaSite" id="TREG1_93700.1"/>
    </source>
</evidence>
<proteinExistence type="predicted"/>
<evidence type="ECO:0000259" key="1">
    <source>
        <dbReference type="PROSITE" id="PS50058"/>
    </source>
</evidence>
<dbReference type="PROSITE" id="PS50058">
    <property type="entry name" value="G_PROTEIN_GAMMA"/>
    <property type="match status" value="1"/>
</dbReference>